<feature type="transmembrane region" description="Helical" evidence="1">
    <location>
        <begin position="151"/>
        <end position="174"/>
    </location>
</feature>
<protein>
    <submittedName>
        <fullName evidence="2">Transmembrane protein</fullName>
    </submittedName>
</protein>
<name>A0A7J6V3J7_THATH</name>
<feature type="transmembrane region" description="Helical" evidence="1">
    <location>
        <begin position="100"/>
        <end position="118"/>
    </location>
</feature>
<keyword evidence="3" id="KW-1185">Reference proteome</keyword>
<feature type="transmembrane region" description="Helical" evidence="1">
    <location>
        <begin position="31"/>
        <end position="51"/>
    </location>
</feature>
<sequence>MVIDQEERMGIRGCVSIEINESMYSTPVPMIGLYIAGASMVCFLAMLYDILSVFCHRKRWLPCKFFSLNSVTLTLLGIAAKLPVDLTTAMPSAIDQMSKLTGTTIICTSMAFLLPSLGTNQSSECLTNMAALSILVVTVIVNICIQISTGVIFLFIIEHMIIMCCLTLFLILMWSSAVESNRQKAVDLNSNKKFLTKCQGSMMHRLKLVYMYGYNNSPQFFLCTYLTRDVICLLCVVCLVVIMQAACRSLSLVYCPGSSDYNWSIWIIVLCQVLTIMLGSFATIFRWLNLYFSKYAFGRGEEHAEVIDEIRMNPLLLMRTSLWDRCIRVGQNIIWRVFIMVYLVLAPLEKLPRALVSFYFKPKPKFEGNEEAAEEYKDLFYHSEYRLVDEWSLDISIKELTRWIKVSKSASLKYLPQLLSKTLPSSRPYDHTDMEFKDQQDSITVSSLSLVLLVRIAQVSLPPELTESLLLAYTECHEIIGFIHNRINEVNFENQKISMHADAVWRGKGFGSLLPERYRIDSGQTDKAGLLDCALVIIRVLQNDFPHQGSYVMLNVKAISNFVTRQNYSCIEDLYNYIEQIFVDMVHIYFAQLPHAIFKDVNDSPVEEFEGRTRNAIRFLCQLESLEDQIQWSFPVGTNILRLITSELVSRV</sequence>
<evidence type="ECO:0000313" key="2">
    <source>
        <dbReference type="EMBL" id="KAF5179331.1"/>
    </source>
</evidence>
<proteinExistence type="predicted"/>
<feature type="transmembrane region" description="Helical" evidence="1">
    <location>
        <begin position="230"/>
        <end position="251"/>
    </location>
</feature>
<dbReference type="EMBL" id="JABWDY010038915">
    <property type="protein sequence ID" value="KAF5179331.1"/>
    <property type="molecule type" value="Genomic_DNA"/>
</dbReference>
<keyword evidence="1 2" id="KW-0812">Transmembrane</keyword>
<comment type="caution">
    <text evidence="2">The sequence shown here is derived from an EMBL/GenBank/DDBJ whole genome shotgun (WGS) entry which is preliminary data.</text>
</comment>
<feature type="transmembrane region" description="Helical" evidence="1">
    <location>
        <begin position="63"/>
        <end position="80"/>
    </location>
</feature>
<dbReference type="Proteomes" id="UP000554482">
    <property type="component" value="Unassembled WGS sequence"/>
</dbReference>
<gene>
    <name evidence="2" type="ORF">FRX31_031078</name>
</gene>
<keyword evidence="1" id="KW-1133">Transmembrane helix</keyword>
<keyword evidence="1" id="KW-0472">Membrane</keyword>
<evidence type="ECO:0000256" key="1">
    <source>
        <dbReference type="SAM" id="Phobius"/>
    </source>
</evidence>
<dbReference type="OrthoDB" id="1915303at2759"/>
<feature type="transmembrane region" description="Helical" evidence="1">
    <location>
        <begin position="263"/>
        <end position="285"/>
    </location>
</feature>
<dbReference type="AlphaFoldDB" id="A0A7J6V3J7"/>
<dbReference type="PANTHER" id="PTHR35307">
    <property type="entry name" value="PROTEIN, PUTATIVE-RELATED"/>
    <property type="match status" value="1"/>
</dbReference>
<feature type="transmembrane region" description="Helical" evidence="1">
    <location>
        <begin position="125"/>
        <end position="145"/>
    </location>
</feature>
<organism evidence="2 3">
    <name type="scientific">Thalictrum thalictroides</name>
    <name type="common">Rue-anemone</name>
    <name type="synonym">Anemone thalictroides</name>
    <dbReference type="NCBI Taxonomy" id="46969"/>
    <lineage>
        <taxon>Eukaryota</taxon>
        <taxon>Viridiplantae</taxon>
        <taxon>Streptophyta</taxon>
        <taxon>Embryophyta</taxon>
        <taxon>Tracheophyta</taxon>
        <taxon>Spermatophyta</taxon>
        <taxon>Magnoliopsida</taxon>
        <taxon>Ranunculales</taxon>
        <taxon>Ranunculaceae</taxon>
        <taxon>Thalictroideae</taxon>
        <taxon>Thalictrum</taxon>
    </lineage>
</organism>
<dbReference type="PANTHER" id="PTHR35307:SF3">
    <property type="entry name" value="DUF4220 DOMAIN-CONTAINING PROTEIN"/>
    <property type="match status" value="1"/>
</dbReference>
<feature type="transmembrane region" description="Helical" evidence="1">
    <location>
        <begin position="329"/>
        <end position="348"/>
    </location>
</feature>
<accession>A0A7J6V3J7</accession>
<reference evidence="2 3" key="1">
    <citation type="submission" date="2020-06" db="EMBL/GenBank/DDBJ databases">
        <title>Transcriptomic and genomic resources for Thalictrum thalictroides and T. hernandezii: Facilitating candidate gene discovery in an emerging model plant lineage.</title>
        <authorList>
            <person name="Arias T."/>
            <person name="Riano-Pachon D.M."/>
            <person name="Di Stilio V.S."/>
        </authorList>
    </citation>
    <scope>NUCLEOTIDE SEQUENCE [LARGE SCALE GENOMIC DNA]</scope>
    <source>
        <strain evidence="3">cv. WT478/WT964</strain>
        <tissue evidence="2">Leaves</tissue>
    </source>
</reference>
<evidence type="ECO:0000313" key="3">
    <source>
        <dbReference type="Proteomes" id="UP000554482"/>
    </source>
</evidence>